<dbReference type="EMBL" id="JASBNA010000133">
    <property type="protein sequence ID" value="KAK7676136.1"/>
    <property type="molecule type" value="Genomic_DNA"/>
</dbReference>
<dbReference type="GO" id="GO:0005737">
    <property type="term" value="C:cytoplasm"/>
    <property type="evidence" value="ECO:0007669"/>
    <property type="project" value="UniProtKB-ARBA"/>
</dbReference>
<evidence type="ECO:0000259" key="2">
    <source>
        <dbReference type="PROSITE" id="PS51532"/>
    </source>
</evidence>
<evidence type="ECO:0000313" key="4">
    <source>
        <dbReference type="EMBL" id="KAK7689192.1"/>
    </source>
</evidence>
<proteinExistence type="inferred from homology"/>
<keyword evidence="5" id="KW-1185">Reference proteome</keyword>
<dbReference type="InterPro" id="IPR010400">
    <property type="entry name" value="PITH_dom"/>
</dbReference>
<feature type="domain" description="PITH" evidence="2">
    <location>
        <begin position="1"/>
        <end position="174"/>
    </location>
</feature>
<comment type="caution">
    <text evidence="4">The sequence shown here is derived from an EMBL/GenBank/DDBJ whole genome shotgun (WGS) entry which is preliminary data.</text>
</comment>
<evidence type="ECO:0000313" key="3">
    <source>
        <dbReference type="EMBL" id="KAK7676136.1"/>
    </source>
</evidence>
<evidence type="ECO:0000256" key="1">
    <source>
        <dbReference type="ARBA" id="ARBA00025788"/>
    </source>
</evidence>
<dbReference type="EMBL" id="JASBNA010000009">
    <property type="protein sequence ID" value="KAK7689192.1"/>
    <property type="molecule type" value="Genomic_DNA"/>
</dbReference>
<dbReference type="AlphaFoldDB" id="A0AAW0GCC0"/>
<dbReference type="InterPro" id="IPR045099">
    <property type="entry name" value="PITH1-like"/>
</dbReference>
<dbReference type="InterPro" id="IPR008979">
    <property type="entry name" value="Galactose-bd-like_sf"/>
</dbReference>
<name>A0AAW0GCC0_9APHY</name>
<reference evidence="4 5" key="1">
    <citation type="submission" date="2022-09" db="EMBL/GenBank/DDBJ databases">
        <authorList>
            <person name="Palmer J.M."/>
        </authorList>
    </citation>
    <scope>NUCLEOTIDE SEQUENCE [LARGE SCALE GENOMIC DNA]</scope>
    <source>
        <strain evidence="4 5">DSM 7382</strain>
    </source>
</reference>
<dbReference type="SUPFAM" id="SSF49785">
    <property type="entry name" value="Galactose-binding domain-like"/>
    <property type="match status" value="1"/>
</dbReference>
<organism evidence="4 5">
    <name type="scientific">Cerrena zonata</name>
    <dbReference type="NCBI Taxonomy" id="2478898"/>
    <lineage>
        <taxon>Eukaryota</taxon>
        <taxon>Fungi</taxon>
        <taxon>Dikarya</taxon>
        <taxon>Basidiomycota</taxon>
        <taxon>Agaricomycotina</taxon>
        <taxon>Agaricomycetes</taxon>
        <taxon>Polyporales</taxon>
        <taxon>Cerrenaceae</taxon>
        <taxon>Cerrena</taxon>
    </lineage>
</organism>
<sequence>MPEDERSLLEFLDSSQLNCLNEEGEHTLKSLLSSKAVNTSSDTYLLSDVDEQLLLNVTFNQSVRVRSLIIKSNGNPEQAPKLIKLFINKPALGFEDVEDASEPEAAQVIELTEEQVKKGLPIPLRYVRFQAVSSLHIFVATNNGDDATRIDALDVFGIPAAGVRDLSGLKKTEE</sequence>
<dbReference type="Gene3D" id="2.60.120.470">
    <property type="entry name" value="PITH domain"/>
    <property type="match status" value="1"/>
</dbReference>
<evidence type="ECO:0000313" key="5">
    <source>
        <dbReference type="Proteomes" id="UP001385951"/>
    </source>
</evidence>
<dbReference type="Proteomes" id="UP001385951">
    <property type="component" value="Unassembled WGS sequence"/>
</dbReference>
<accession>A0AAW0GCC0</accession>
<comment type="similarity">
    <text evidence="1">Belongs to the PITHD1 family.</text>
</comment>
<dbReference type="PANTHER" id="PTHR12175:SF5">
    <property type="entry name" value="OS03G0795500 PROTEIN"/>
    <property type="match status" value="1"/>
</dbReference>
<dbReference type="PANTHER" id="PTHR12175">
    <property type="entry name" value="AD039 HT014 THIOREDOXIN FAMILY TRP26"/>
    <property type="match status" value="1"/>
</dbReference>
<dbReference type="PROSITE" id="PS51532">
    <property type="entry name" value="PITH"/>
    <property type="match status" value="1"/>
</dbReference>
<protein>
    <recommendedName>
        <fullName evidence="2">PITH domain-containing protein</fullName>
    </recommendedName>
</protein>
<gene>
    <name evidence="4" type="ORF">QCA50_007883</name>
    <name evidence="3" type="ORF">QCA50_020921</name>
</gene>
<dbReference type="Pfam" id="PF06201">
    <property type="entry name" value="PITH"/>
    <property type="match status" value="1"/>
</dbReference>
<dbReference type="InterPro" id="IPR037047">
    <property type="entry name" value="PITH_dom_sf"/>
</dbReference>